<feature type="non-terminal residue" evidence="4">
    <location>
        <position position="1"/>
    </location>
</feature>
<name>A0ABN0BXZ3_9LIST</name>
<dbReference type="Proteomes" id="UP000003412">
    <property type="component" value="Chromosome"/>
</dbReference>
<organism evidence="4 5">
    <name type="scientific">Listeria marthii FSL S4-120</name>
    <dbReference type="NCBI Taxonomy" id="702457"/>
    <lineage>
        <taxon>Bacteria</taxon>
        <taxon>Bacillati</taxon>
        <taxon>Bacillota</taxon>
        <taxon>Bacilli</taxon>
        <taxon>Bacillales</taxon>
        <taxon>Listeriaceae</taxon>
        <taxon>Listeria</taxon>
    </lineage>
</organism>
<protein>
    <submittedName>
        <fullName evidence="4">Precorrin-6x reductase</fullName>
    </submittedName>
</protein>
<dbReference type="PROSITE" id="PS51014">
    <property type="entry name" value="COBK_CBIJ"/>
    <property type="match status" value="1"/>
</dbReference>
<evidence type="ECO:0000256" key="1">
    <source>
        <dbReference type="ARBA" id="ARBA00004953"/>
    </source>
</evidence>
<evidence type="ECO:0000256" key="3">
    <source>
        <dbReference type="ARBA" id="ARBA00023002"/>
    </source>
</evidence>
<dbReference type="PANTHER" id="PTHR36925:SF1">
    <property type="entry name" value="COBALT-PRECORRIN-6A REDUCTASE"/>
    <property type="match status" value="1"/>
</dbReference>
<sequence>DVLITKESGKQGGFQEKLTAAAELNIPVIVIRRKKLNYPIEINHITELPEILTQLEVY</sequence>
<gene>
    <name evidence="4" type="ORF">NT05LM_1413a</name>
</gene>
<dbReference type="InterPro" id="IPR003723">
    <property type="entry name" value="Precorrin-6x_reduct"/>
</dbReference>
<dbReference type="PANTHER" id="PTHR36925">
    <property type="entry name" value="COBALT-PRECORRIN-6A REDUCTASE"/>
    <property type="match status" value="1"/>
</dbReference>
<keyword evidence="5" id="KW-1185">Reference proteome</keyword>
<keyword evidence="2" id="KW-0169">Cobalamin biosynthesis</keyword>
<evidence type="ECO:0000313" key="4">
    <source>
        <dbReference type="EMBL" id="EFR88009.1"/>
    </source>
</evidence>
<evidence type="ECO:0000313" key="5">
    <source>
        <dbReference type="Proteomes" id="UP000003412"/>
    </source>
</evidence>
<reference evidence="4 5" key="1">
    <citation type="journal article" date="2010" name="Microbiol. Resour. Announc.">
        <title>Comparative genomics of the bacterial genus Listeria: Genome evolution is characterized by limited gene acquisition and limited gene loss.</title>
        <authorList>
            <person name="den Bakker H.C."/>
            <person name="Cummings C.A."/>
            <person name="Ferreira V."/>
            <person name="Vatta P."/>
            <person name="Orsi R.H."/>
            <person name="Degoricija L."/>
            <person name="Barker M."/>
            <person name="Petrauskene O."/>
            <person name="Furtado M.R."/>
            <person name="Wiedmann M."/>
        </authorList>
    </citation>
    <scope>NUCLEOTIDE SEQUENCE [LARGE SCALE GENOMIC DNA]</scope>
    <source>
        <strain evidence="4 5">FSL S4-120</strain>
    </source>
</reference>
<evidence type="ECO:0000256" key="2">
    <source>
        <dbReference type="ARBA" id="ARBA00022573"/>
    </source>
</evidence>
<accession>A0ABN0BXZ3</accession>
<comment type="caution">
    <text evidence="4">The sequence shown here is derived from an EMBL/GenBank/DDBJ whole genome shotgun (WGS) entry which is preliminary data.</text>
</comment>
<keyword evidence="3" id="KW-0560">Oxidoreductase</keyword>
<dbReference type="Pfam" id="PF02571">
    <property type="entry name" value="CbiJ"/>
    <property type="match status" value="1"/>
</dbReference>
<comment type="pathway">
    <text evidence="1">Cofactor biosynthesis; adenosylcobalamin biosynthesis.</text>
</comment>
<proteinExistence type="predicted"/>
<dbReference type="EMBL" id="ADXF01000559">
    <property type="protein sequence ID" value="EFR88009.1"/>
    <property type="molecule type" value="Genomic_DNA"/>
</dbReference>